<proteinExistence type="predicted"/>
<gene>
    <name evidence="3" type="ORF">BXP70_18315</name>
</gene>
<evidence type="ECO:0000256" key="1">
    <source>
        <dbReference type="SAM" id="SignalP"/>
    </source>
</evidence>
<dbReference type="AlphaFoldDB" id="A0A243WAC9"/>
<dbReference type="Proteomes" id="UP000194873">
    <property type="component" value="Unassembled WGS sequence"/>
</dbReference>
<dbReference type="SUPFAM" id="SSF56988">
    <property type="entry name" value="Anthrax protective antigen"/>
    <property type="match status" value="1"/>
</dbReference>
<feature type="domain" description="PA14" evidence="2">
    <location>
        <begin position="36"/>
        <end position="195"/>
    </location>
</feature>
<dbReference type="OrthoDB" id="9803616at2"/>
<feature type="chain" id="PRO_5012105515" description="PA14 domain-containing protein" evidence="1">
    <location>
        <begin position="33"/>
        <end position="385"/>
    </location>
</feature>
<feature type="signal peptide" evidence="1">
    <location>
        <begin position="1"/>
        <end position="32"/>
    </location>
</feature>
<dbReference type="InterPro" id="IPR037524">
    <property type="entry name" value="PA14/GLEYA"/>
</dbReference>
<dbReference type="PROSITE" id="PS51820">
    <property type="entry name" value="PA14"/>
    <property type="match status" value="1"/>
</dbReference>
<dbReference type="InterPro" id="IPR026444">
    <property type="entry name" value="Secre_tail"/>
</dbReference>
<reference evidence="3 4" key="1">
    <citation type="submission" date="2017-01" db="EMBL/GenBank/DDBJ databases">
        <title>A new Hymenobacter.</title>
        <authorList>
            <person name="Liang Y."/>
            <person name="Feng F."/>
        </authorList>
    </citation>
    <scope>NUCLEOTIDE SEQUENCE [LARGE SCALE GENOMIC DNA]</scope>
    <source>
        <strain evidence="3">MIMBbqt21</strain>
    </source>
</reference>
<dbReference type="InterPro" id="IPR011658">
    <property type="entry name" value="PA14_dom"/>
</dbReference>
<accession>A0A243WAC9</accession>
<dbReference type="Pfam" id="PF18962">
    <property type="entry name" value="Por_Secre_tail"/>
    <property type="match status" value="1"/>
</dbReference>
<name>A0A243WAC9_9BACT</name>
<evidence type="ECO:0000259" key="2">
    <source>
        <dbReference type="PROSITE" id="PS51820"/>
    </source>
</evidence>
<sequence>MKAFSTRSLLFKLTVFISSCSFFAFRTHPAQAQETNDAVGLRADYYKGYFYDDLVFFQTHTPAITDRIIDNLQFEEAENDNFTIGPVATYYAPNRPDEFSARFRGKLYITTPGTYTFYLGSDDGASLWFDNDSKPVASNLGDKTSYREVTATKVLSAGLHDVVVYYGEHGGSQGLVLEYANKDNNLVRQVVPNGVFYPVVGAFTTPVLTDFAVAARYQSVTLDWHTQTERNSRRFVVERSVDGKNFQELLYQAGAGTSADPHVYQAKDPEAPVGLVYYRLRQELANDKRVYSPIKAVTIEQVPPASFTVYPNPNAGKFYLQLQQYVAQSATLELLDMSGRQQFQQELLANNGEAYHVTPQVATGMYILRVKTSTGTLTQKVVVAK</sequence>
<keyword evidence="1" id="KW-0732">Signal</keyword>
<dbReference type="Pfam" id="PF07691">
    <property type="entry name" value="PA14"/>
    <property type="match status" value="1"/>
</dbReference>
<comment type="caution">
    <text evidence="3">The sequence shown here is derived from an EMBL/GenBank/DDBJ whole genome shotgun (WGS) entry which is preliminary data.</text>
</comment>
<dbReference type="EMBL" id="MTSE01000010">
    <property type="protein sequence ID" value="OUJ72514.1"/>
    <property type="molecule type" value="Genomic_DNA"/>
</dbReference>
<evidence type="ECO:0000313" key="4">
    <source>
        <dbReference type="Proteomes" id="UP000194873"/>
    </source>
</evidence>
<dbReference type="Gene3D" id="3.90.182.10">
    <property type="entry name" value="Toxin - Anthrax Protective Antigen,domain 1"/>
    <property type="match status" value="1"/>
</dbReference>
<keyword evidence="4" id="KW-1185">Reference proteome</keyword>
<dbReference type="SMART" id="SM00758">
    <property type="entry name" value="PA14"/>
    <property type="match status" value="1"/>
</dbReference>
<protein>
    <recommendedName>
        <fullName evidence="2">PA14 domain-containing protein</fullName>
    </recommendedName>
</protein>
<dbReference type="NCBIfam" id="TIGR04183">
    <property type="entry name" value="Por_Secre_tail"/>
    <property type="match status" value="1"/>
</dbReference>
<organism evidence="3 4">
    <name type="scientific">Hymenobacter crusticola</name>
    <dbReference type="NCBI Taxonomy" id="1770526"/>
    <lineage>
        <taxon>Bacteria</taxon>
        <taxon>Pseudomonadati</taxon>
        <taxon>Bacteroidota</taxon>
        <taxon>Cytophagia</taxon>
        <taxon>Cytophagales</taxon>
        <taxon>Hymenobacteraceae</taxon>
        <taxon>Hymenobacter</taxon>
    </lineage>
</organism>
<evidence type="ECO:0000313" key="3">
    <source>
        <dbReference type="EMBL" id="OUJ72514.1"/>
    </source>
</evidence>
<dbReference type="RefSeq" id="WP_086595556.1">
    <property type="nucleotide sequence ID" value="NZ_MTSE01000010.1"/>
</dbReference>